<sequence length="1073" mass="118942">MLKKILSTLTAVAVTIFVSSGSLQTLANEFRANAAETEIIYGDVNDDKKVDIFDVTLIKKEIIDPGSTNINLTAADVNIDGIVDIKDANEIQDYLLGITKGFTGSVKKAFSNINRTFITENINGEAVFGDETQITKDMANLAEILNSPAAVFLYVLNNIKTEFYYGSRKGAVGTFEEGGGNDYDQASLLIAMLRYLGYNAYYAVGDVVFSDDELINMTAASNIESAKKIFTSCGKILTPYETGGYLTEQVMVYLIVDEENDTVIDPSFKYYSKKINSIDFSDIMTKLDTQYSLSDSTLEMYDVSNKLESQYNSTDWLTTFQQYEIIQQNIDNYMIHYIPSNQFEIETSLLNSQSDMITFSLGNMKIYQKKTCCLYGKDITLEYEFTEDASLAMDVYFNFDSIDDLTQNLGTYTQQAQIHGVLKVDGETKAYNTDSYLLGEKEMLQIDITSSGKTRTITKELTVGALYSITLDYQIISPYEIADGYAKLPQTSIEQKNLNESNIYGSRDMMNTLSLLGKSYFSQLDTNNAILASFADMRYERELSVAIVDFTPHIYNQVGSSPRLYKEGTINIDVLDNKTIFVSLKNDTEEEEKIKHSTGYISSFCESEVIKQFTGMQTVSTAEVLKQATEHDIDILYLSKANINQLELSKLSDQNKADITKYINEGKYITVPNEEITIGAWSGTGYIVYDPSTGTNAYIINNNLGNNINGGGLCSWVGLSFLCNIIATVIECTWAFHLIMLGATIFGTGLILLTGGLALIPLLISAAGLGVLIAGGFYLRNIEERLYETRILMDLYMDGNEEAGKSITKNGYKHLEWTAAIEIASPAIGFLFKSVSSAFAKTNIGKKALGASGKYLMDGFANSKFGIVGALDLLNSISSKYAGMLCDFLVEYGNPIAKNAIETYYGGGKIAVEERLDDLKGSDAKHITKYDNIDINNLAANNPTKLKSIISDIRQTGGSPVEIPAEADANAIAKTMNKGYQQIKYRWSEGIYNFEARWHTETPGAMKYERGTTWVVTRTIPGTPKGQERVTEYLVGDTWIHEDIWTAAEKANIAGTATQEQMDMLEAGHWLAK</sequence>
<accession>A0A1H6LU29</accession>
<dbReference type="InterPro" id="IPR002105">
    <property type="entry name" value="Dockerin_1_rpt"/>
</dbReference>
<dbReference type="CDD" id="cd14256">
    <property type="entry name" value="Dockerin_I"/>
    <property type="match status" value="1"/>
</dbReference>
<evidence type="ECO:0000256" key="2">
    <source>
        <dbReference type="SAM" id="SignalP"/>
    </source>
</evidence>
<proteinExistence type="predicted"/>
<dbReference type="EMBL" id="FNWV01000027">
    <property type="protein sequence ID" value="SEH88540.1"/>
    <property type="molecule type" value="Genomic_DNA"/>
</dbReference>
<dbReference type="PROSITE" id="PS51766">
    <property type="entry name" value="DOCKERIN"/>
    <property type="match status" value="1"/>
</dbReference>
<gene>
    <name evidence="4" type="ORF">SAMN02910265_03196</name>
</gene>
<dbReference type="InterPro" id="IPR016134">
    <property type="entry name" value="Dockerin_dom"/>
</dbReference>
<dbReference type="Proteomes" id="UP000183190">
    <property type="component" value="Unassembled WGS sequence"/>
</dbReference>
<keyword evidence="1" id="KW-0812">Transmembrane</keyword>
<feature type="domain" description="Dockerin" evidence="3">
    <location>
        <begin position="37"/>
        <end position="104"/>
    </location>
</feature>
<evidence type="ECO:0000256" key="1">
    <source>
        <dbReference type="SAM" id="Phobius"/>
    </source>
</evidence>
<feature type="transmembrane region" description="Helical" evidence="1">
    <location>
        <begin position="734"/>
        <end position="753"/>
    </location>
</feature>
<dbReference type="Pfam" id="PF00404">
    <property type="entry name" value="Dockerin_1"/>
    <property type="match status" value="1"/>
</dbReference>
<organism evidence="4 5">
    <name type="scientific">Ruminococcus flavefaciens</name>
    <dbReference type="NCBI Taxonomy" id="1265"/>
    <lineage>
        <taxon>Bacteria</taxon>
        <taxon>Bacillati</taxon>
        <taxon>Bacillota</taxon>
        <taxon>Clostridia</taxon>
        <taxon>Eubacteriales</taxon>
        <taxon>Oscillospiraceae</taxon>
        <taxon>Ruminococcus</taxon>
    </lineage>
</organism>
<dbReference type="Pfam" id="PF01841">
    <property type="entry name" value="Transglut_core"/>
    <property type="match status" value="1"/>
</dbReference>
<evidence type="ECO:0000259" key="3">
    <source>
        <dbReference type="PROSITE" id="PS51766"/>
    </source>
</evidence>
<feature type="transmembrane region" description="Helical" evidence="1">
    <location>
        <begin position="759"/>
        <end position="779"/>
    </location>
</feature>
<dbReference type="AlphaFoldDB" id="A0A1H6LU29"/>
<reference evidence="4 5" key="1">
    <citation type="submission" date="2016-10" db="EMBL/GenBank/DDBJ databases">
        <authorList>
            <person name="de Groot N.N."/>
        </authorList>
    </citation>
    <scope>NUCLEOTIDE SEQUENCE [LARGE SCALE GENOMIC DNA]</scope>
    <source>
        <strain evidence="4 5">YAD2003</strain>
    </source>
</reference>
<dbReference type="InterPro" id="IPR036439">
    <property type="entry name" value="Dockerin_dom_sf"/>
</dbReference>
<dbReference type="SUPFAM" id="SSF63446">
    <property type="entry name" value="Type I dockerin domain"/>
    <property type="match status" value="1"/>
</dbReference>
<dbReference type="SUPFAM" id="SSF54001">
    <property type="entry name" value="Cysteine proteinases"/>
    <property type="match status" value="1"/>
</dbReference>
<keyword evidence="2" id="KW-0732">Signal</keyword>
<keyword evidence="1" id="KW-1133">Transmembrane helix</keyword>
<name>A0A1H6LU29_RUMFL</name>
<dbReference type="Gene3D" id="1.10.1330.10">
    <property type="entry name" value="Dockerin domain"/>
    <property type="match status" value="1"/>
</dbReference>
<evidence type="ECO:0000313" key="4">
    <source>
        <dbReference type="EMBL" id="SEH88540.1"/>
    </source>
</evidence>
<evidence type="ECO:0000313" key="5">
    <source>
        <dbReference type="Proteomes" id="UP000183190"/>
    </source>
</evidence>
<dbReference type="InterPro" id="IPR002931">
    <property type="entry name" value="Transglutaminase-like"/>
</dbReference>
<dbReference type="GO" id="GO:0004553">
    <property type="term" value="F:hydrolase activity, hydrolyzing O-glycosyl compounds"/>
    <property type="evidence" value="ECO:0007669"/>
    <property type="project" value="InterPro"/>
</dbReference>
<dbReference type="GO" id="GO:0000272">
    <property type="term" value="P:polysaccharide catabolic process"/>
    <property type="evidence" value="ECO:0007669"/>
    <property type="project" value="InterPro"/>
</dbReference>
<keyword evidence="1" id="KW-0472">Membrane</keyword>
<feature type="transmembrane region" description="Helical" evidence="1">
    <location>
        <begin position="708"/>
        <end position="727"/>
    </location>
</feature>
<protein>
    <submittedName>
        <fullName evidence="4">Transglutaminase-like superfamily protein</fullName>
    </submittedName>
</protein>
<dbReference type="Gene3D" id="3.10.620.30">
    <property type="match status" value="1"/>
</dbReference>
<feature type="chain" id="PRO_5038631979" evidence="2">
    <location>
        <begin position="28"/>
        <end position="1073"/>
    </location>
</feature>
<dbReference type="InterPro" id="IPR038765">
    <property type="entry name" value="Papain-like_cys_pep_sf"/>
</dbReference>
<feature type="signal peptide" evidence="2">
    <location>
        <begin position="1"/>
        <end position="27"/>
    </location>
</feature>